<name>K2RI48_MACPH</name>
<protein>
    <submittedName>
        <fullName evidence="5">NmrA-like protein</fullName>
    </submittedName>
</protein>
<dbReference type="Pfam" id="PF05368">
    <property type="entry name" value="NmrA"/>
    <property type="match status" value="1"/>
</dbReference>
<organism evidence="5 6">
    <name type="scientific">Macrophomina phaseolina (strain MS6)</name>
    <name type="common">Charcoal rot fungus</name>
    <dbReference type="NCBI Taxonomy" id="1126212"/>
    <lineage>
        <taxon>Eukaryota</taxon>
        <taxon>Fungi</taxon>
        <taxon>Dikarya</taxon>
        <taxon>Ascomycota</taxon>
        <taxon>Pezizomycotina</taxon>
        <taxon>Dothideomycetes</taxon>
        <taxon>Dothideomycetes incertae sedis</taxon>
        <taxon>Botryosphaeriales</taxon>
        <taxon>Botryosphaeriaceae</taxon>
        <taxon>Macrophomina</taxon>
    </lineage>
</organism>
<dbReference type="InterPro" id="IPR051609">
    <property type="entry name" value="NmrA/Isoflavone_reductase-like"/>
</dbReference>
<sequence>MLILVAGITGFVGLPCAEAALARGHQVRGLARNIDRVPANIREQLEGLHTMSDIYDSAAMDRAVTGVDAIVSAVAAVPEMLIDAQLMLLRAAERAGVKIFHATSWNADWRLAPGSHELYDELRAFAHHVELSSSIKPLYMITGAIAEYIFCRSPRDWDPKTKTFHFHGDSEFAMRYTTAGDIANYVLEAITAPDAANGGFICVQSFEASPKDVVETYNRVREGRVQASYKYWGTMEEAKAKLDAGRATYSKKDMYQYMWYVYQYHLPMRSWDYEPVDVARFSNVKQTTLEEFFRQNPDV</sequence>
<dbReference type="HOGENOM" id="CLU_079104_0_0_1"/>
<gene>
    <name evidence="5" type="ORF">MPH_13122</name>
</gene>
<proteinExistence type="predicted"/>
<keyword evidence="3" id="KW-0732">Signal</keyword>
<reference evidence="5 6" key="1">
    <citation type="journal article" date="2012" name="BMC Genomics">
        <title>Tools to kill: Genome of one of the most destructive plant pathogenic fungi Macrophomina phaseolina.</title>
        <authorList>
            <person name="Islam M.S."/>
            <person name="Haque M.S."/>
            <person name="Islam M.M."/>
            <person name="Emdad E.M."/>
            <person name="Halim A."/>
            <person name="Hossen Q.M.M."/>
            <person name="Hossain M.Z."/>
            <person name="Ahmed B."/>
            <person name="Rahim S."/>
            <person name="Rahman M.S."/>
            <person name="Alam M.M."/>
            <person name="Hou S."/>
            <person name="Wan X."/>
            <person name="Saito J.A."/>
            <person name="Alam M."/>
        </authorList>
    </citation>
    <scope>NUCLEOTIDE SEQUENCE [LARGE SCALE GENOMIC DNA]</scope>
    <source>
        <strain evidence="5 6">MS6</strain>
    </source>
</reference>
<dbReference type="Proteomes" id="UP000007129">
    <property type="component" value="Unassembled WGS sequence"/>
</dbReference>
<dbReference type="EMBL" id="AHHD01000566">
    <property type="protein sequence ID" value="EKG09799.1"/>
    <property type="molecule type" value="Genomic_DNA"/>
</dbReference>
<evidence type="ECO:0000256" key="2">
    <source>
        <dbReference type="ARBA" id="ARBA00023002"/>
    </source>
</evidence>
<keyword evidence="1" id="KW-0521">NADP</keyword>
<dbReference type="InterPro" id="IPR008030">
    <property type="entry name" value="NmrA-like"/>
</dbReference>
<keyword evidence="2" id="KW-0560">Oxidoreductase</keyword>
<dbReference type="Gene3D" id="3.40.50.720">
    <property type="entry name" value="NAD(P)-binding Rossmann-like Domain"/>
    <property type="match status" value="1"/>
</dbReference>
<dbReference type="AlphaFoldDB" id="K2RI48"/>
<evidence type="ECO:0000256" key="3">
    <source>
        <dbReference type="SAM" id="SignalP"/>
    </source>
</evidence>
<evidence type="ECO:0000259" key="4">
    <source>
        <dbReference type="Pfam" id="PF05368"/>
    </source>
</evidence>
<dbReference type="SUPFAM" id="SSF51735">
    <property type="entry name" value="NAD(P)-binding Rossmann-fold domains"/>
    <property type="match status" value="1"/>
</dbReference>
<dbReference type="PANTHER" id="PTHR47706">
    <property type="entry name" value="NMRA-LIKE FAMILY PROTEIN"/>
    <property type="match status" value="1"/>
</dbReference>
<feature type="domain" description="NmrA-like" evidence="4">
    <location>
        <begin position="2"/>
        <end position="227"/>
    </location>
</feature>
<dbReference type="GO" id="GO:0016491">
    <property type="term" value="F:oxidoreductase activity"/>
    <property type="evidence" value="ECO:0007669"/>
    <property type="project" value="UniProtKB-KW"/>
</dbReference>
<accession>K2RI48</accession>
<dbReference type="STRING" id="1126212.K2RI48"/>
<dbReference type="PANTHER" id="PTHR47706:SF9">
    <property type="entry name" value="NMRA-LIKE DOMAIN-CONTAINING PROTEIN-RELATED"/>
    <property type="match status" value="1"/>
</dbReference>
<evidence type="ECO:0000313" key="5">
    <source>
        <dbReference type="EMBL" id="EKG09799.1"/>
    </source>
</evidence>
<evidence type="ECO:0000313" key="6">
    <source>
        <dbReference type="Proteomes" id="UP000007129"/>
    </source>
</evidence>
<evidence type="ECO:0000256" key="1">
    <source>
        <dbReference type="ARBA" id="ARBA00022857"/>
    </source>
</evidence>
<comment type="caution">
    <text evidence="5">The sequence shown here is derived from an EMBL/GenBank/DDBJ whole genome shotgun (WGS) entry which is preliminary data.</text>
</comment>
<dbReference type="eggNOG" id="ENOG502SNJP">
    <property type="taxonomic scope" value="Eukaryota"/>
</dbReference>
<feature type="signal peptide" evidence="3">
    <location>
        <begin position="1"/>
        <end position="19"/>
    </location>
</feature>
<dbReference type="InParanoid" id="K2RI48"/>
<dbReference type="InterPro" id="IPR036291">
    <property type="entry name" value="NAD(P)-bd_dom_sf"/>
</dbReference>
<feature type="chain" id="PRO_5003863757" evidence="3">
    <location>
        <begin position="20"/>
        <end position="299"/>
    </location>
</feature>
<dbReference type="OrthoDB" id="419598at2759"/>
<dbReference type="VEuPathDB" id="FungiDB:MPH_13122"/>